<evidence type="ECO:0000313" key="3">
    <source>
        <dbReference type="Proteomes" id="UP000076761"/>
    </source>
</evidence>
<organism evidence="2 3">
    <name type="scientific">Neolentinus lepideus HHB14362 ss-1</name>
    <dbReference type="NCBI Taxonomy" id="1314782"/>
    <lineage>
        <taxon>Eukaryota</taxon>
        <taxon>Fungi</taxon>
        <taxon>Dikarya</taxon>
        <taxon>Basidiomycota</taxon>
        <taxon>Agaricomycotina</taxon>
        <taxon>Agaricomycetes</taxon>
        <taxon>Gloeophyllales</taxon>
        <taxon>Gloeophyllaceae</taxon>
        <taxon>Neolentinus</taxon>
    </lineage>
</organism>
<keyword evidence="1" id="KW-0472">Membrane</keyword>
<dbReference type="OrthoDB" id="3056235at2759"/>
<dbReference type="AlphaFoldDB" id="A0A165RT06"/>
<dbReference type="InParanoid" id="A0A165RT06"/>
<protein>
    <submittedName>
        <fullName evidence="2">Uncharacterized protein</fullName>
    </submittedName>
</protein>
<sequence>MIQDSSLAQVQSQSLQTRLSSINSLQRIRASGSHSDDVQELQGEFVKKFEENHVQQAPVSSGPDFDLPVPSTKASTDSVQHRQTLKFLKWILYAYAGFCLWYSTFYFLRRLRVTYHDLHEHAVSPNDGPYSAFQTTLSPHRFSRLSLLYEQSISFSPNFVQADFTLDRPTACVWTRDTNSTSIRAFHSVWSGPISLLLVTTESPMNQDTTALLSNLSALNIRRSDGPVFAHVLVVHSSTQDSPNAYLNLARLYAPAQSVVLFPDDLSTLPAFSSSALAELLSDWETPSVLIKTDNHASFPFEPLSPIMLSRDHPLWCDERFISGSRELDWAECLWKLWLETFGEVPVYNTAHWSNVSWTARTTSVGNNSKAVGALTVGGNDYCLAL</sequence>
<keyword evidence="1" id="KW-1133">Transmembrane helix</keyword>
<dbReference type="STRING" id="1314782.A0A165RT06"/>
<gene>
    <name evidence="2" type="ORF">NEOLEDRAFT_1179478</name>
</gene>
<keyword evidence="3" id="KW-1185">Reference proteome</keyword>
<proteinExistence type="predicted"/>
<reference evidence="2 3" key="1">
    <citation type="journal article" date="2016" name="Mol. Biol. Evol.">
        <title>Comparative Genomics of Early-Diverging Mushroom-Forming Fungi Provides Insights into the Origins of Lignocellulose Decay Capabilities.</title>
        <authorList>
            <person name="Nagy L.G."/>
            <person name="Riley R."/>
            <person name="Tritt A."/>
            <person name="Adam C."/>
            <person name="Daum C."/>
            <person name="Floudas D."/>
            <person name="Sun H."/>
            <person name="Yadav J.S."/>
            <person name="Pangilinan J."/>
            <person name="Larsson K.H."/>
            <person name="Matsuura K."/>
            <person name="Barry K."/>
            <person name="Labutti K."/>
            <person name="Kuo R."/>
            <person name="Ohm R.A."/>
            <person name="Bhattacharya S.S."/>
            <person name="Shirouzu T."/>
            <person name="Yoshinaga Y."/>
            <person name="Martin F.M."/>
            <person name="Grigoriev I.V."/>
            <person name="Hibbett D.S."/>
        </authorList>
    </citation>
    <scope>NUCLEOTIDE SEQUENCE [LARGE SCALE GENOMIC DNA]</scope>
    <source>
        <strain evidence="2 3">HHB14362 ss-1</strain>
    </source>
</reference>
<evidence type="ECO:0000313" key="2">
    <source>
        <dbReference type="EMBL" id="KZT24230.1"/>
    </source>
</evidence>
<evidence type="ECO:0000256" key="1">
    <source>
        <dbReference type="SAM" id="Phobius"/>
    </source>
</evidence>
<feature type="transmembrane region" description="Helical" evidence="1">
    <location>
        <begin position="90"/>
        <end position="108"/>
    </location>
</feature>
<keyword evidence="1" id="KW-0812">Transmembrane</keyword>
<name>A0A165RT06_9AGAM</name>
<dbReference type="Proteomes" id="UP000076761">
    <property type="component" value="Unassembled WGS sequence"/>
</dbReference>
<dbReference type="EMBL" id="KV425579">
    <property type="protein sequence ID" value="KZT24230.1"/>
    <property type="molecule type" value="Genomic_DNA"/>
</dbReference>
<accession>A0A165RT06</accession>